<proteinExistence type="predicted"/>
<comment type="caution">
    <text evidence="1">The sequence shown here is derived from an EMBL/GenBank/DDBJ whole genome shotgun (WGS) entry which is preliminary data.</text>
</comment>
<reference evidence="1 2" key="2">
    <citation type="journal article" date="2019" name="G3 (Bethesda)">
        <title>Hybrid Assembly of the Genome of the Entomopathogenic Nematode Steinernema carpocapsae Identifies the X-Chromosome.</title>
        <authorList>
            <person name="Serra L."/>
            <person name="Macchietto M."/>
            <person name="Macias-Munoz A."/>
            <person name="McGill C.J."/>
            <person name="Rodriguez I.M."/>
            <person name="Rodriguez B."/>
            <person name="Murad R."/>
            <person name="Mortazavi A."/>
        </authorList>
    </citation>
    <scope>NUCLEOTIDE SEQUENCE [LARGE SCALE GENOMIC DNA]</scope>
    <source>
        <strain evidence="1 2">ALL</strain>
    </source>
</reference>
<protein>
    <submittedName>
        <fullName evidence="1">Uncharacterized protein</fullName>
    </submittedName>
</protein>
<reference evidence="1 2" key="1">
    <citation type="journal article" date="2015" name="Genome Biol.">
        <title>Comparative genomics of Steinernema reveals deeply conserved gene regulatory networks.</title>
        <authorList>
            <person name="Dillman A.R."/>
            <person name="Macchietto M."/>
            <person name="Porter C.F."/>
            <person name="Rogers A."/>
            <person name="Williams B."/>
            <person name="Antoshechkin I."/>
            <person name="Lee M.M."/>
            <person name="Goodwin Z."/>
            <person name="Lu X."/>
            <person name="Lewis E.E."/>
            <person name="Goodrich-Blair H."/>
            <person name="Stock S.P."/>
            <person name="Adams B.J."/>
            <person name="Sternberg P.W."/>
            <person name="Mortazavi A."/>
        </authorList>
    </citation>
    <scope>NUCLEOTIDE SEQUENCE [LARGE SCALE GENOMIC DNA]</scope>
    <source>
        <strain evidence="1 2">ALL</strain>
    </source>
</reference>
<accession>A0A4U5LNB4</accession>
<sequence>MWLCVRQPACSSPCAVPTPDQALLNYKTVTATLSDPLFSSSHLSKERVTFSSTAPQQSSTQRARTFPRVAVSSVLCSPQEHPFPLRVPYSRLKRKQHCPSVASTPFFALLLWLIGVRKHARAVDRRANVFVSTCHTGEWF</sequence>
<gene>
    <name evidence="1" type="ORF">L596_030846</name>
</gene>
<evidence type="ECO:0000313" key="1">
    <source>
        <dbReference type="EMBL" id="TKR57367.1"/>
    </source>
</evidence>
<dbReference type="EMBL" id="AZBU02000016">
    <property type="protein sequence ID" value="TKR57367.1"/>
    <property type="molecule type" value="Genomic_DNA"/>
</dbReference>
<dbReference type="Proteomes" id="UP000298663">
    <property type="component" value="Unassembled WGS sequence"/>
</dbReference>
<evidence type="ECO:0000313" key="2">
    <source>
        <dbReference type="Proteomes" id="UP000298663"/>
    </source>
</evidence>
<keyword evidence="2" id="KW-1185">Reference proteome</keyword>
<organism evidence="1 2">
    <name type="scientific">Steinernema carpocapsae</name>
    <name type="common">Entomopathogenic nematode</name>
    <dbReference type="NCBI Taxonomy" id="34508"/>
    <lineage>
        <taxon>Eukaryota</taxon>
        <taxon>Metazoa</taxon>
        <taxon>Ecdysozoa</taxon>
        <taxon>Nematoda</taxon>
        <taxon>Chromadorea</taxon>
        <taxon>Rhabditida</taxon>
        <taxon>Tylenchina</taxon>
        <taxon>Panagrolaimomorpha</taxon>
        <taxon>Strongyloidoidea</taxon>
        <taxon>Steinernematidae</taxon>
        <taxon>Steinernema</taxon>
    </lineage>
</organism>
<dbReference type="AlphaFoldDB" id="A0A4U5LNB4"/>
<name>A0A4U5LNB4_STECR</name>